<dbReference type="AlphaFoldDB" id="A0A5F0K820"/>
<keyword evidence="3" id="KW-0732">Signal</keyword>
<dbReference type="GO" id="GO:0006508">
    <property type="term" value="P:proteolysis"/>
    <property type="evidence" value="ECO:0007669"/>
    <property type="project" value="UniProtKB-KW"/>
</dbReference>
<feature type="chain" id="PRO_5044621201" evidence="3">
    <location>
        <begin position="22"/>
        <end position="813"/>
    </location>
</feature>
<gene>
    <name evidence="5" type="ORF">DRM93_16350</name>
    <name evidence="6" type="ORF">DRM94_16350</name>
</gene>
<keyword evidence="7" id="KW-1185">Reference proteome</keyword>
<dbReference type="Pfam" id="PF01483">
    <property type="entry name" value="P_proprotein"/>
    <property type="match status" value="1"/>
</dbReference>
<accession>A0A5F0K820</accession>
<dbReference type="EMBL" id="QORK01000039">
    <property type="protein sequence ID" value="TFF76704.1"/>
    <property type="molecule type" value="Genomic_DNA"/>
</dbReference>
<evidence type="ECO:0000256" key="3">
    <source>
        <dbReference type="SAM" id="SignalP"/>
    </source>
</evidence>
<evidence type="ECO:0000256" key="1">
    <source>
        <dbReference type="ARBA" id="ARBA00022670"/>
    </source>
</evidence>
<name>A0A5F0K820_9GAMM</name>
<dbReference type="Proteomes" id="UP000297720">
    <property type="component" value="Unassembled WGS sequence"/>
</dbReference>
<evidence type="ECO:0000313" key="8">
    <source>
        <dbReference type="Proteomes" id="UP000297914"/>
    </source>
</evidence>
<sequence>MKSSSPALWLAATLLSQPLLAAELQFVDEPPLSTTPRAWLEARLGVTLASDYDRASLLGHHYSFRQQVNGLPVAATQAAVSVNAAGRPWRLYHNLRPLQSSEPGCDASGNLDPLLGQLRDGGSEIDTLGPVEAWYWRDGDTLVPALRQRVREHQAGNAKASQVQLFASCDGERELGRLGDQATTQALRAPDTGDLLVQARVFDPDPRTQLQDASLVWHESLQLADAAYRDRVPLPVSLIEGHYVLSGPNARVVDAMAPESVPYSADNAQAFRLIRDDRGFADINAYYHLDLAQRHLKGLGFGELIPGALDIDTDAGYQDNSLYDPFERRLELGRSGVPDAEDPMVIWHEFGHGVQHHILPDLGEEGDWGAIGEGFADYLAASHRQRSEAGRQFEPAMVFNWDARFTDRTPRQLDDLRARYHPDYSYPAHRTINGSNGDQLWGTPLFQALLAAVAAHGDEARDEFDRLVIESHFGLGPAIRMPQLARVTVDTAARLYPARLYPARHYARLLEQAFRQHGLLQAPIQVALAEGSAIELGQRQSVQLSLSNPGKAPVTLNALALTLPDGLQADPYAWQPAPLAAGATMTTTLRLLAESPLACGDEAALPVSLAMSGTSPTERQWQQSLTLPIGTPVIHRANGQPLTLSDATSDEVRGLSEASLLLESREARVSDRLQLTLDLQHEALDELEIWLNSPAGTRVQIWDKGYSPLPRLKGVFPTELLPLQPFSAFEGEPLAGRWTLEIVDSKPGHRGRLNGWSISQRIGAQCGEPVPVPDDGIIHFDTSDSSGGGVFPLLWLLPLALLRRLRRHGSTHI</sequence>
<evidence type="ECO:0000313" key="7">
    <source>
        <dbReference type="Proteomes" id="UP000297720"/>
    </source>
</evidence>
<reference evidence="6 8" key="1">
    <citation type="submission" date="2018-06" db="EMBL/GenBank/DDBJ databases">
        <title>Occurrence of a novel blaKPC-2- and qnrS2- harbouring IncP6 plasmid from Aeromonas taiwanensis isolates recovered from the river sediments.</title>
        <authorList>
            <person name="Zheng B."/>
            <person name="Yu X."/>
            <person name="Xiao Y."/>
        </authorList>
    </citation>
    <scope>NUCLEOTIDE SEQUENCE [LARGE SCALE GENOMIC DNA]</scope>
    <source>
        <strain evidence="5 7">1713</strain>
        <strain evidence="6 8">198</strain>
    </source>
</reference>
<dbReference type="SUPFAM" id="SSF49785">
    <property type="entry name" value="Galactose-binding domain-like"/>
    <property type="match status" value="1"/>
</dbReference>
<evidence type="ECO:0000313" key="6">
    <source>
        <dbReference type="EMBL" id="TFF76704.1"/>
    </source>
</evidence>
<dbReference type="InterPro" id="IPR008979">
    <property type="entry name" value="Galactose-bd-like_sf"/>
</dbReference>
<dbReference type="SUPFAM" id="SSF55486">
    <property type="entry name" value="Metalloproteases ('zincins'), catalytic domain"/>
    <property type="match status" value="1"/>
</dbReference>
<feature type="signal peptide" evidence="3">
    <location>
        <begin position="1"/>
        <end position="21"/>
    </location>
</feature>
<dbReference type="Gene3D" id="2.60.120.260">
    <property type="entry name" value="Galactose-binding domain-like"/>
    <property type="match status" value="1"/>
</dbReference>
<protein>
    <submittedName>
        <fullName evidence="6">Peptidase M36</fullName>
    </submittedName>
</protein>
<evidence type="ECO:0000256" key="2">
    <source>
        <dbReference type="ARBA" id="ARBA00022801"/>
    </source>
</evidence>
<proteinExistence type="predicted"/>
<dbReference type="RefSeq" id="WP_134696576.1">
    <property type="nucleotide sequence ID" value="NZ_QORJ01000035.1"/>
</dbReference>
<evidence type="ECO:0000259" key="4">
    <source>
        <dbReference type="PROSITE" id="PS51829"/>
    </source>
</evidence>
<organism evidence="6 8">
    <name type="scientific">Aeromonas taiwanensis</name>
    <dbReference type="NCBI Taxonomy" id="633417"/>
    <lineage>
        <taxon>Bacteria</taxon>
        <taxon>Pseudomonadati</taxon>
        <taxon>Pseudomonadota</taxon>
        <taxon>Gammaproteobacteria</taxon>
        <taxon>Aeromonadales</taxon>
        <taxon>Aeromonadaceae</taxon>
        <taxon>Aeromonas</taxon>
    </lineage>
</organism>
<dbReference type="GO" id="GO:0004252">
    <property type="term" value="F:serine-type endopeptidase activity"/>
    <property type="evidence" value="ECO:0007669"/>
    <property type="project" value="InterPro"/>
</dbReference>
<keyword evidence="2" id="KW-0378">Hydrolase</keyword>
<dbReference type="Proteomes" id="UP000297914">
    <property type="component" value="Unassembled WGS sequence"/>
</dbReference>
<dbReference type="EMBL" id="QORL01000039">
    <property type="protein sequence ID" value="TFF72937.1"/>
    <property type="molecule type" value="Genomic_DNA"/>
</dbReference>
<dbReference type="OrthoDB" id="5289240at2"/>
<feature type="domain" description="P/Homo B" evidence="4">
    <location>
        <begin position="615"/>
        <end position="767"/>
    </location>
</feature>
<keyword evidence="1" id="KW-0645">Protease</keyword>
<evidence type="ECO:0000313" key="5">
    <source>
        <dbReference type="EMBL" id="TFF72937.1"/>
    </source>
</evidence>
<dbReference type="PROSITE" id="PS51829">
    <property type="entry name" value="P_HOMO_B"/>
    <property type="match status" value="1"/>
</dbReference>
<comment type="caution">
    <text evidence="6">The sequence shown here is derived from an EMBL/GenBank/DDBJ whole genome shotgun (WGS) entry which is preliminary data.</text>
</comment>
<dbReference type="InterPro" id="IPR002884">
    <property type="entry name" value="P_dom"/>
</dbReference>